<evidence type="ECO:0000313" key="2">
    <source>
        <dbReference type="Proteomes" id="UP000429958"/>
    </source>
</evidence>
<dbReference type="SUPFAM" id="SSF52540">
    <property type="entry name" value="P-loop containing nucleoside triphosphate hydrolases"/>
    <property type="match status" value="1"/>
</dbReference>
<dbReference type="InterPro" id="IPR027417">
    <property type="entry name" value="P-loop_NTPase"/>
</dbReference>
<proteinExistence type="predicted"/>
<dbReference type="RefSeq" id="WP_154472479.1">
    <property type="nucleotide sequence ID" value="NZ_VUMD01000008.1"/>
</dbReference>
<evidence type="ECO:0000313" key="1">
    <source>
        <dbReference type="EMBL" id="MSS37045.1"/>
    </source>
</evidence>
<protein>
    <submittedName>
        <fullName evidence="1">Uncharacterized protein</fullName>
    </submittedName>
</protein>
<organism evidence="1 2">
    <name type="scientific">Clostridium porci</name>
    <dbReference type="NCBI Taxonomy" id="2605778"/>
    <lineage>
        <taxon>Bacteria</taxon>
        <taxon>Bacillati</taxon>
        <taxon>Bacillota</taxon>
        <taxon>Clostridia</taxon>
        <taxon>Eubacteriales</taxon>
        <taxon>Clostridiaceae</taxon>
        <taxon>Clostridium</taxon>
    </lineage>
</organism>
<sequence length="691" mass="79478">MSIYKNLQPHVHVLKLTGGTGDGKTEIATVFASKEARTVLLRGVGRTNSTLKERLLVYSEEYADKLLVAVKLNVEPYDKLSMSDLFVSSVAKVVRSQGKVVDSVVGKDEEELKKYLIQEMQAKNNAKAVLSFLTEEQKTKIINDLVDIYHSYYMSEYNYEIYNSVRNNLPEGEAKDNSTKFLSALKNEVERMIDIQGEKVRESLWDVLDEINQSLHEVFFEYFCKSDISEDGYYYKEIYLDSPDEAFIDAMFTANDIQNGQRLSLEVFCNDIVIYIPVSQAITKIIRSNGKTNAVFKDNRDKVVFGIFDTRGLFHAENTEDDNADYLNDLLYQGDADALLMVVPLFGDSNEKKIQELYKTVFATYSKQIPAFMIHNKVDLFVDSIRKDSYMDDPLSMDMELGQELSSKEIISAISAREQELREEIQNAQTKSRQNLKIKSLSCYLKRDGSMQEEIVKRYNISNVIMTIFADTADYLEKSAVKIPVKTDRPESEVVVRIDKARLAEIVHEYLLKDVTNKKVFAPGLEDLRLSIGKTPHGNSYYALRRRLKYGDGYTCNIDESYYYNCKSFSINFTANLRNFVSTDMAKRIVKETMKLSGGYFTKDKDEEEFYYIVEGRIFPKMFVGQMLYHKAMLSAEQEAVGFMARFQKFLKNSQRFFDSGNLDEQAYVDAMYHVVYEAAQRALNMNVTLR</sequence>
<dbReference type="Proteomes" id="UP000429958">
    <property type="component" value="Unassembled WGS sequence"/>
</dbReference>
<name>A0A7X2TD00_9CLOT</name>
<dbReference type="EMBL" id="VUMD01000008">
    <property type="protein sequence ID" value="MSS37045.1"/>
    <property type="molecule type" value="Genomic_DNA"/>
</dbReference>
<accession>A0A7X2TD00</accession>
<keyword evidence="2" id="KW-1185">Reference proteome</keyword>
<dbReference type="AlphaFoldDB" id="A0A7X2TD00"/>
<reference evidence="1 2" key="1">
    <citation type="submission" date="2019-08" db="EMBL/GenBank/DDBJ databases">
        <title>In-depth cultivation of the pig gut microbiome towards novel bacterial diversity and tailored functional studies.</title>
        <authorList>
            <person name="Wylensek D."/>
            <person name="Hitch T.C.A."/>
            <person name="Clavel T."/>
        </authorList>
    </citation>
    <scope>NUCLEOTIDE SEQUENCE [LARGE SCALE GENOMIC DNA]</scope>
    <source>
        <strain evidence="1 2">WCA-389-WT-23D1</strain>
    </source>
</reference>
<comment type="caution">
    <text evidence="1">The sequence shown here is derived from an EMBL/GenBank/DDBJ whole genome shotgun (WGS) entry which is preliminary data.</text>
</comment>
<gene>
    <name evidence="1" type="ORF">FYJ39_10760</name>
</gene>